<name>A0A1R0IQQ2_SULTH</name>
<dbReference type="RefSeq" id="WP_076007249.1">
    <property type="nucleotide sequence ID" value="NZ_MDZD01000018.1"/>
</dbReference>
<sequence length="81" mass="8843">MAKQSRNSQGPGKLKTDSDSQRLNDALKWEAAQQLGLVSKVQDVGWGGLSAKETGAIGAWVIRLKREKGLIKHPSTRSKDE</sequence>
<dbReference type="GO" id="GO:0006265">
    <property type="term" value="P:DNA topological change"/>
    <property type="evidence" value="ECO:0007669"/>
    <property type="project" value="InterPro"/>
</dbReference>
<proteinExistence type="predicted"/>
<evidence type="ECO:0000313" key="3">
    <source>
        <dbReference type="Proteomes" id="UP000242705"/>
    </source>
</evidence>
<dbReference type="GO" id="GO:0003690">
    <property type="term" value="F:double-stranded DNA binding"/>
    <property type="evidence" value="ECO:0007669"/>
    <property type="project" value="InterPro"/>
</dbReference>
<dbReference type="Proteomes" id="UP000242705">
    <property type="component" value="Unassembled WGS sequence"/>
</dbReference>
<evidence type="ECO:0000256" key="1">
    <source>
        <dbReference type="SAM" id="MobiDB-lite"/>
    </source>
</evidence>
<dbReference type="AlphaFoldDB" id="A0A1R0IQQ2"/>
<comment type="caution">
    <text evidence="2">The sequence shown here is derived from an EMBL/GenBank/DDBJ whole genome shotgun (WGS) entry which is preliminary data.</text>
</comment>
<dbReference type="EMBL" id="PXYX01000001">
    <property type="protein sequence ID" value="PSR29978.1"/>
    <property type="molecule type" value="Genomic_DNA"/>
</dbReference>
<accession>A0A1R0IQQ2</accession>
<gene>
    <name evidence="2" type="ORF">C7B47_01320</name>
</gene>
<reference evidence="2 3" key="1">
    <citation type="journal article" date="2014" name="BMC Genomics">
        <title>Comparison of environmental and isolate Sulfobacillus genomes reveals diverse carbon, sulfur, nitrogen, and hydrogen metabolisms.</title>
        <authorList>
            <person name="Justice N.B."/>
            <person name="Norman A."/>
            <person name="Brown C.T."/>
            <person name="Singh A."/>
            <person name="Thomas B.C."/>
            <person name="Banfield J.F."/>
        </authorList>
    </citation>
    <scope>NUCLEOTIDE SEQUENCE [LARGE SCALE GENOMIC DNA]</scope>
    <source>
        <strain evidence="2">AMDSBA5</strain>
    </source>
</reference>
<organism evidence="2 3">
    <name type="scientific">Sulfobacillus thermosulfidooxidans</name>
    <dbReference type="NCBI Taxonomy" id="28034"/>
    <lineage>
        <taxon>Bacteria</taxon>
        <taxon>Bacillati</taxon>
        <taxon>Bacillota</taxon>
        <taxon>Clostridia</taxon>
        <taxon>Eubacteriales</taxon>
        <taxon>Clostridiales Family XVII. Incertae Sedis</taxon>
        <taxon>Sulfobacillus</taxon>
    </lineage>
</organism>
<feature type="region of interest" description="Disordered" evidence="1">
    <location>
        <begin position="1"/>
        <end position="21"/>
    </location>
</feature>
<evidence type="ECO:0000313" key="2">
    <source>
        <dbReference type="EMBL" id="PSR29978.1"/>
    </source>
</evidence>
<feature type="compositionally biased region" description="Polar residues" evidence="1">
    <location>
        <begin position="1"/>
        <end position="10"/>
    </location>
</feature>
<protein>
    <submittedName>
        <fullName evidence="2">Small, acid-soluble spore protein, alpha/beta type</fullName>
    </submittedName>
</protein>